<dbReference type="Pfam" id="PF01075">
    <property type="entry name" value="Glyco_transf_9"/>
    <property type="match status" value="1"/>
</dbReference>
<comment type="caution">
    <text evidence="3">The sequence shown here is derived from an EMBL/GenBank/DDBJ whole genome shotgun (WGS) entry which is preliminary data.</text>
</comment>
<sequence length="368" mass="41912">MLIPNTTLLNAKRMLYMTHLALGDFVFQGMYLRALKKKYPSLHIDVWIDDCRDRPKAWAGGRNSALTQWLESVPFVEEIYPIVASSEEREQLIQQAKQCDYDIVVCIATTRTNKYAEIVQNIGQDAFTVATRPSSWVSQLLHWHQFKKINAILDLNDDHNKHISAIYRSRFESIFGTLMLEKEDLYGLRLSVPESKKEAIETSIANRFTHIGPERYTALKKVFINHLSTTEKRDYTWDQVVEVMKGIEAKQPNTVFVLNVPPNALDNTHSQLQRALANSSIKAIAFSAVNDFFELPAMLEACDLVITVETAIMHIAASMDKQQVVLMRESAAAWTPLRAQCILRAERRVDEISARDVVMACTPLLSKL</sequence>
<keyword evidence="1" id="KW-0328">Glycosyltransferase</keyword>
<dbReference type="Proteomes" id="UP001652504">
    <property type="component" value="Unassembled WGS sequence"/>
</dbReference>
<keyword evidence="4" id="KW-1185">Reference proteome</keyword>
<dbReference type="RefSeq" id="WP_263713447.1">
    <property type="nucleotide sequence ID" value="NZ_JAOWKX010000009.1"/>
</dbReference>
<accession>A0ABT3AC39</accession>
<dbReference type="SUPFAM" id="SSF53756">
    <property type="entry name" value="UDP-Glycosyltransferase/glycogen phosphorylase"/>
    <property type="match status" value="1"/>
</dbReference>
<reference evidence="3 4" key="1">
    <citation type="submission" date="2022-10" db="EMBL/GenBank/DDBJ databases">
        <title>Aestuariibacter sp. AA17 isolated from Montipora capitata coral fragment.</title>
        <authorList>
            <person name="Emsley S.A."/>
            <person name="Pfannmuller K.M."/>
            <person name="Loughran R.M."/>
            <person name="Shlafstein M."/>
            <person name="Papke E."/>
            <person name="Saw J.H."/>
            <person name="Ushijima B."/>
            <person name="Videau P."/>
        </authorList>
    </citation>
    <scope>NUCLEOTIDE SEQUENCE [LARGE SCALE GENOMIC DNA]</scope>
    <source>
        <strain evidence="3 4">AA17</strain>
    </source>
</reference>
<evidence type="ECO:0008006" key="5">
    <source>
        <dbReference type="Google" id="ProtNLM"/>
    </source>
</evidence>
<name>A0ABT3AC39_9ALTE</name>
<dbReference type="PANTHER" id="PTHR30160">
    <property type="entry name" value="TETRAACYLDISACCHARIDE 4'-KINASE-RELATED"/>
    <property type="match status" value="1"/>
</dbReference>
<keyword evidence="2" id="KW-0808">Transferase</keyword>
<organism evidence="3 4">
    <name type="scientific">Fluctibacter corallii</name>
    <dbReference type="NCBI Taxonomy" id="2984329"/>
    <lineage>
        <taxon>Bacteria</taxon>
        <taxon>Pseudomonadati</taxon>
        <taxon>Pseudomonadota</taxon>
        <taxon>Gammaproteobacteria</taxon>
        <taxon>Alteromonadales</taxon>
        <taxon>Alteromonadaceae</taxon>
        <taxon>Fluctibacter</taxon>
    </lineage>
</organism>
<dbReference type="InterPro" id="IPR002201">
    <property type="entry name" value="Glyco_trans_9"/>
</dbReference>
<dbReference type="EMBL" id="JAOWKX010000009">
    <property type="protein sequence ID" value="MCV2886157.1"/>
    <property type="molecule type" value="Genomic_DNA"/>
</dbReference>
<dbReference type="InterPro" id="IPR051199">
    <property type="entry name" value="LPS_LOS_Heptosyltrfase"/>
</dbReference>
<dbReference type="PANTHER" id="PTHR30160:SF15">
    <property type="entry name" value="GLYCOSYLTRANSFERASE HI_0523-RELATED"/>
    <property type="match status" value="1"/>
</dbReference>
<gene>
    <name evidence="3" type="ORF">OE749_15800</name>
</gene>
<evidence type="ECO:0000256" key="1">
    <source>
        <dbReference type="ARBA" id="ARBA00022676"/>
    </source>
</evidence>
<dbReference type="Gene3D" id="3.40.50.2000">
    <property type="entry name" value="Glycogen Phosphorylase B"/>
    <property type="match status" value="2"/>
</dbReference>
<protein>
    <recommendedName>
        <fullName evidence="5">ADP-heptose:LPS heptosyltransferase</fullName>
    </recommendedName>
</protein>
<evidence type="ECO:0000313" key="4">
    <source>
        <dbReference type="Proteomes" id="UP001652504"/>
    </source>
</evidence>
<evidence type="ECO:0000256" key="2">
    <source>
        <dbReference type="ARBA" id="ARBA00022679"/>
    </source>
</evidence>
<evidence type="ECO:0000313" key="3">
    <source>
        <dbReference type="EMBL" id="MCV2886157.1"/>
    </source>
</evidence>
<proteinExistence type="predicted"/>